<sequence length="344" mass="39024">MSGTSKPAENGITEADQYMRKRPTKTKWQSFKDGIYNPSKGRILGKTGKQWGITGVFYFCFFTGLAILCAICYKGLEASLPEHEPRWKLDRSLIGTSPGLGFRPISEHTEAGSIIAYNAANTTQVNMWVGRLNKFLENYLHPSQSPTARPNQQPCSHDFHNLTNDKVCAVDIHNWGPCSPEEGFGFRNSSPCVFIKLNRIYDWIPEYYNDSSDLPSDMPESLVNHIKSLKGKELNTVWVSCNGSHGLDRELLRDSIEYLPRGPQGFPGYYYPYTNTKGYLSPLVAVHFRRPAVNQLIGVECRAWAKNIKYDKKEKLGMVAFNLQIDDRPKPELNSTEKTSEQRQ</sequence>
<evidence type="ECO:0000256" key="13">
    <source>
        <dbReference type="ARBA" id="ARBA00023136"/>
    </source>
</evidence>
<evidence type="ECO:0000256" key="3">
    <source>
        <dbReference type="ARBA" id="ARBA00022448"/>
    </source>
</evidence>
<reference evidence="21" key="1">
    <citation type="submission" date="2025-08" db="UniProtKB">
        <authorList>
            <consortium name="RefSeq"/>
        </authorList>
    </citation>
    <scope>IDENTIFICATION</scope>
    <source>
        <strain evidence="21">USDA-PBARC FA_bdor</strain>
        <tissue evidence="21">Whole organism</tissue>
    </source>
</reference>
<evidence type="ECO:0000256" key="10">
    <source>
        <dbReference type="ARBA" id="ARBA00022989"/>
    </source>
</evidence>
<evidence type="ECO:0000313" key="21">
    <source>
        <dbReference type="RefSeq" id="XP_011309902.1"/>
    </source>
</evidence>
<evidence type="ECO:0000313" key="20">
    <source>
        <dbReference type="Proteomes" id="UP000694866"/>
    </source>
</evidence>
<keyword evidence="5" id="KW-0633">Potassium transport</keyword>
<dbReference type="GO" id="GO:0030007">
    <property type="term" value="P:intracellular potassium ion homeostasis"/>
    <property type="evidence" value="ECO:0007669"/>
    <property type="project" value="TreeGrafter"/>
</dbReference>
<keyword evidence="8" id="KW-0630">Potassium</keyword>
<dbReference type="Proteomes" id="UP000694866">
    <property type="component" value="Unplaced"/>
</dbReference>
<dbReference type="RefSeq" id="XP_011309902.1">
    <property type="nucleotide sequence ID" value="XM_011311600.1"/>
</dbReference>
<dbReference type="GO" id="GO:0036376">
    <property type="term" value="P:sodium ion export across plasma membrane"/>
    <property type="evidence" value="ECO:0007669"/>
    <property type="project" value="TreeGrafter"/>
</dbReference>
<keyword evidence="9" id="KW-0735">Signal-anchor</keyword>
<evidence type="ECO:0000256" key="17">
    <source>
        <dbReference type="ARBA" id="ARBA00025540"/>
    </source>
</evidence>
<evidence type="ECO:0000256" key="18">
    <source>
        <dbReference type="SAM" id="MobiDB-lite"/>
    </source>
</evidence>
<dbReference type="InterPro" id="IPR038702">
    <property type="entry name" value="Na/K_ATPase_sub_beta_sf"/>
</dbReference>
<name>A0A9R1THU2_9HYME</name>
<dbReference type="InterPro" id="IPR000402">
    <property type="entry name" value="Na/K_ATPase_sub_beta"/>
</dbReference>
<comment type="function">
    <text evidence="17">This is the non-catalytic component of the active enzyme, which catalyzes the hydrolysis of ATP coupled with the exchange of Na(+) and K(+) ions across the plasma membrane. The beta subunit regulates, through assembly of alpha/beta heterodimers, the number of sodium pumps transported to the plasma membrane.</text>
</comment>
<dbReference type="GO" id="GO:1990573">
    <property type="term" value="P:potassium ion import across plasma membrane"/>
    <property type="evidence" value="ECO:0007669"/>
    <property type="project" value="TreeGrafter"/>
</dbReference>
<evidence type="ECO:0000256" key="14">
    <source>
        <dbReference type="ARBA" id="ARBA00023157"/>
    </source>
</evidence>
<evidence type="ECO:0000256" key="2">
    <source>
        <dbReference type="ARBA" id="ARBA00005876"/>
    </source>
</evidence>
<keyword evidence="14" id="KW-1015">Disulfide bond</keyword>
<dbReference type="FunFam" id="2.60.40.1660:FF:000004">
    <property type="entry name" value="sodium/potassium-transporting ATPase subunit beta-2"/>
    <property type="match status" value="1"/>
</dbReference>
<dbReference type="Pfam" id="PF00287">
    <property type="entry name" value="Na_K-ATPase"/>
    <property type="match status" value="1"/>
</dbReference>
<keyword evidence="13 19" id="KW-0472">Membrane</keyword>
<comment type="similarity">
    <text evidence="2">Belongs to the X(+)/potassium ATPases subunit beta family.</text>
</comment>
<evidence type="ECO:0000256" key="7">
    <source>
        <dbReference type="ARBA" id="ARBA00022692"/>
    </source>
</evidence>
<evidence type="ECO:0000256" key="6">
    <source>
        <dbReference type="ARBA" id="ARBA00022607"/>
    </source>
</evidence>
<dbReference type="Gene3D" id="2.60.40.1660">
    <property type="entry name" value="Na, k-atpase alpha subunit"/>
    <property type="match status" value="1"/>
</dbReference>
<dbReference type="GO" id="GO:0005890">
    <property type="term" value="C:sodium:potassium-exchanging ATPase complex"/>
    <property type="evidence" value="ECO:0007669"/>
    <property type="project" value="InterPro"/>
</dbReference>
<gene>
    <name evidence="21" type="primary">LOC105270570</name>
</gene>
<evidence type="ECO:0000256" key="8">
    <source>
        <dbReference type="ARBA" id="ARBA00022958"/>
    </source>
</evidence>
<keyword evidence="16" id="KW-0739">Sodium transport</keyword>
<keyword evidence="11" id="KW-0915">Sodium</keyword>
<evidence type="ECO:0000256" key="1">
    <source>
        <dbReference type="ARBA" id="ARBA00004401"/>
    </source>
</evidence>
<evidence type="ECO:0000256" key="19">
    <source>
        <dbReference type="SAM" id="Phobius"/>
    </source>
</evidence>
<keyword evidence="6" id="KW-0740">Sodium/potassium transport</keyword>
<dbReference type="AlphaFoldDB" id="A0A9R1THU2"/>
<dbReference type="GO" id="GO:0001671">
    <property type="term" value="F:ATPase activator activity"/>
    <property type="evidence" value="ECO:0007669"/>
    <property type="project" value="TreeGrafter"/>
</dbReference>
<accession>A0A9R1THU2</accession>
<dbReference type="GO" id="GO:0006883">
    <property type="term" value="P:intracellular sodium ion homeostasis"/>
    <property type="evidence" value="ECO:0007669"/>
    <property type="project" value="TreeGrafter"/>
</dbReference>
<protein>
    <submittedName>
        <fullName evidence="21">Sodium/potassium-transporting ATPase subunit beta-1-like</fullName>
    </submittedName>
</protein>
<dbReference type="PANTHER" id="PTHR11523">
    <property type="entry name" value="SODIUM/POTASSIUM-DEPENDENT ATPASE BETA SUBUNIT"/>
    <property type="match status" value="1"/>
</dbReference>
<keyword evidence="20" id="KW-1185">Reference proteome</keyword>
<evidence type="ECO:0000256" key="5">
    <source>
        <dbReference type="ARBA" id="ARBA00022538"/>
    </source>
</evidence>
<keyword evidence="7 19" id="KW-0812">Transmembrane</keyword>
<dbReference type="GeneID" id="105270570"/>
<keyword evidence="10 19" id="KW-1133">Transmembrane helix</keyword>
<feature type="transmembrane region" description="Helical" evidence="19">
    <location>
        <begin position="56"/>
        <end position="76"/>
    </location>
</feature>
<dbReference type="KEGG" id="fas:105270570"/>
<dbReference type="PANTHER" id="PTHR11523:SF28">
    <property type="entry name" value="NA_K-ATPASE BETA SUBUNIT ISOFORM 4-RELATED"/>
    <property type="match status" value="1"/>
</dbReference>
<evidence type="ECO:0000256" key="12">
    <source>
        <dbReference type="ARBA" id="ARBA00023065"/>
    </source>
</evidence>
<dbReference type="OrthoDB" id="5912413at2759"/>
<evidence type="ECO:0000256" key="11">
    <source>
        <dbReference type="ARBA" id="ARBA00023053"/>
    </source>
</evidence>
<evidence type="ECO:0000256" key="16">
    <source>
        <dbReference type="ARBA" id="ARBA00023201"/>
    </source>
</evidence>
<evidence type="ECO:0000256" key="15">
    <source>
        <dbReference type="ARBA" id="ARBA00023180"/>
    </source>
</evidence>
<comment type="subcellular location">
    <subcellularLocation>
        <location evidence="1">Cell membrane</location>
        <topology evidence="1">Single-pass type II membrane protein</topology>
    </subcellularLocation>
</comment>
<evidence type="ECO:0000256" key="4">
    <source>
        <dbReference type="ARBA" id="ARBA00022475"/>
    </source>
</evidence>
<keyword evidence="4" id="KW-1003">Cell membrane</keyword>
<keyword evidence="3" id="KW-0813">Transport</keyword>
<organism evidence="20 21">
    <name type="scientific">Fopius arisanus</name>
    <dbReference type="NCBI Taxonomy" id="64838"/>
    <lineage>
        <taxon>Eukaryota</taxon>
        <taxon>Metazoa</taxon>
        <taxon>Ecdysozoa</taxon>
        <taxon>Arthropoda</taxon>
        <taxon>Hexapoda</taxon>
        <taxon>Insecta</taxon>
        <taxon>Pterygota</taxon>
        <taxon>Neoptera</taxon>
        <taxon>Endopterygota</taxon>
        <taxon>Hymenoptera</taxon>
        <taxon>Apocrita</taxon>
        <taxon>Ichneumonoidea</taxon>
        <taxon>Braconidae</taxon>
        <taxon>Opiinae</taxon>
        <taxon>Fopius</taxon>
    </lineage>
</organism>
<evidence type="ECO:0000256" key="9">
    <source>
        <dbReference type="ARBA" id="ARBA00022968"/>
    </source>
</evidence>
<proteinExistence type="inferred from homology"/>
<feature type="region of interest" description="Disordered" evidence="18">
    <location>
        <begin position="1"/>
        <end position="23"/>
    </location>
</feature>
<keyword evidence="15" id="KW-0325">Glycoprotein</keyword>
<keyword evidence="12" id="KW-0406">Ion transport</keyword>